<protein>
    <submittedName>
        <fullName evidence="4">Hypp8574 protein</fullName>
    </submittedName>
</protein>
<sequence>MALKTFSLWLFVVCLVKTGLSLKCYSCEQTHDNRLCNTEKWVVDCPQPEMDTCMTTIDYDKTREPWHQKMKIEKTCSVKSACELEQESGLPCWRADMTGDLYACVDCCFEDKCNVAGAVAMAPQTTLLWGLVVAVVAGLVTMK</sequence>
<accession>A0A8K0EI65</accession>
<dbReference type="AlphaFoldDB" id="A0A8K0EI65"/>
<dbReference type="Gene3D" id="2.10.60.10">
    <property type="entry name" value="CD59"/>
    <property type="match status" value="1"/>
</dbReference>
<evidence type="ECO:0000313" key="4">
    <source>
        <dbReference type="EMBL" id="CAH1249295.1"/>
    </source>
</evidence>
<keyword evidence="1 3" id="KW-0732">Signal</keyword>
<dbReference type="SUPFAM" id="SSF57302">
    <property type="entry name" value="Snake toxin-like"/>
    <property type="match status" value="1"/>
</dbReference>
<dbReference type="PANTHER" id="PTHR10036:SF3">
    <property type="entry name" value="PROTEIN SLEEPLESS-RELATED"/>
    <property type="match status" value="1"/>
</dbReference>
<keyword evidence="5" id="KW-1185">Reference proteome</keyword>
<keyword evidence="2" id="KW-1015">Disulfide bond</keyword>
<dbReference type="EMBL" id="OV696702">
    <property type="protein sequence ID" value="CAH1249295.1"/>
    <property type="molecule type" value="Genomic_DNA"/>
</dbReference>
<evidence type="ECO:0000256" key="1">
    <source>
        <dbReference type="ARBA" id="ARBA00022729"/>
    </source>
</evidence>
<dbReference type="Proteomes" id="UP000838412">
    <property type="component" value="Chromosome 17"/>
</dbReference>
<feature type="signal peptide" evidence="3">
    <location>
        <begin position="1"/>
        <end position="21"/>
    </location>
</feature>
<dbReference type="PANTHER" id="PTHR10036">
    <property type="entry name" value="CD59 GLYCOPROTEIN"/>
    <property type="match status" value="1"/>
</dbReference>
<gene>
    <name evidence="4" type="primary">Hypp8574</name>
    <name evidence="4" type="ORF">BLAG_LOCUS10453</name>
</gene>
<evidence type="ECO:0000313" key="5">
    <source>
        <dbReference type="Proteomes" id="UP000838412"/>
    </source>
</evidence>
<organism evidence="4 5">
    <name type="scientific">Branchiostoma lanceolatum</name>
    <name type="common">Common lancelet</name>
    <name type="synonym">Amphioxus lanceolatum</name>
    <dbReference type="NCBI Taxonomy" id="7740"/>
    <lineage>
        <taxon>Eukaryota</taxon>
        <taxon>Metazoa</taxon>
        <taxon>Chordata</taxon>
        <taxon>Cephalochordata</taxon>
        <taxon>Leptocardii</taxon>
        <taxon>Amphioxiformes</taxon>
        <taxon>Branchiostomatidae</taxon>
        <taxon>Branchiostoma</taxon>
    </lineage>
</organism>
<evidence type="ECO:0000256" key="2">
    <source>
        <dbReference type="ARBA" id="ARBA00023157"/>
    </source>
</evidence>
<feature type="chain" id="PRO_5035441463" evidence="3">
    <location>
        <begin position="22"/>
        <end position="143"/>
    </location>
</feature>
<dbReference type="OMA" id="KSRAGWG"/>
<dbReference type="CDD" id="cd00117">
    <property type="entry name" value="TFP"/>
    <property type="match status" value="1"/>
</dbReference>
<evidence type="ECO:0000256" key="3">
    <source>
        <dbReference type="SAM" id="SignalP"/>
    </source>
</evidence>
<reference evidence="4" key="1">
    <citation type="submission" date="2022-01" db="EMBL/GenBank/DDBJ databases">
        <authorList>
            <person name="Braso-Vives M."/>
        </authorList>
    </citation>
    <scope>NUCLEOTIDE SEQUENCE</scope>
</reference>
<name>A0A8K0EI65_BRALA</name>
<proteinExistence type="predicted"/>
<dbReference type="InterPro" id="IPR045860">
    <property type="entry name" value="Snake_toxin-like_sf"/>
</dbReference>
<dbReference type="OrthoDB" id="10002433at2759"/>